<evidence type="ECO:0000313" key="10">
    <source>
        <dbReference type="Proteomes" id="UP000604825"/>
    </source>
</evidence>
<dbReference type="InterPro" id="IPR011706">
    <property type="entry name" value="Cu-oxidase_C"/>
</dbReference>
<evidence type="ECO:0000313" key="9">
    <source>
        <dbReference type="EMBL" id="CAD6255736.1"/>
    </source>
</evidence>
<dbReference type="PROSITE" id="PS00079">
    <property type="entry name" value="MULTICOPPER_OXIDASE1"/>
    <property type="match status" value="1"/>
</dbReference>
<sequence>MDALVVADAAPGRYYIAAQPIQAPLPDTQTPEFATRGTLQYTGGVTNSSRADVVAPEMPHEHDTIKSFYFHGNLTGLRHRQRARVPARADERLYVTLGLGSICRHGRKSCKRGDEPKSNQVIANMNNVSFHDATATPILEAHYYRRGGNGVVGTAGLPDHPPSAFNYTDPALIPFGPVEMRLEPTSRATGIGNYDAATDEAKFNLVNPARKNTVLVPNLGWAAIRFVADNPGAWFIHCHFEFHLAMGMVAVFVVEDGSTPNTSLPPPPPGFMEGSP</sequence>
<dbReference type="InterPro" id="IPR008972">
    <property type="entry name" value="Cupredoxin"/>
</dbReference>
<keyword evidence="10" id="KW-1185">Reference proteome</keyword>
<protein>
    <recommendedName>
        <fullName evidence="8">Plastocyanin-like domain-containing protein</fullName>
    </recommendedName>
</protein>
<accession>A0A811QG36</accession>
<dbReference type="GO" id="GO:0005576">
    <property type="term" value="C:extracellular region"/>
    <property type="evidence" value="ECO:0007669"/>
    <property type="project" value="UniProtKB-SubCell"/>
</dbReference>
<dbReference type="InterPro" id="IPR045087">
    <property type="entry name" value="Cu-oxidase_fam"/>
</dbReference>
<dbReference type="Gene3D" id="2.60.40.420">
    <property type="entry name" value="Cupredoxins - blue copper proteins"/>
    <property type="match status" value="1"/>
</dbReference>
<dbReference type="PROSITE" id="PS00080">
    <property type="entry name" value="MULTICOPPER_OXIDASE2"/>
    <property type="match status" value="1"/>
</dbReference>
<dbReference type="EMBL" id="CAJGYO010000010">
    <property type="protein sequence ID" value="CAD6255736.1"/>
    <property type="molecule type" value="Genomic_DNA"/>
</dbReference>
<evidence type="ECO:0000256" key="7">
    <source>
        <dbReference type="ARBA" id="ARBA00023008"/>
    </source>
</evidence>
<reference evidence="9" key="1">
    <citation type="submission" date="2020-10" db="EMBL/GenBank/DDBJ databases">
        <authorList>
            <person name="Han B."/>
            <person name="Lu T."/>
            <person name="Zhao Q."/>
            <person name="Huang X."/>
            <person name="Zhao Y."/>
        </authorList>
    </citation>
    <scope>NUCLEOTIDE SEQUENCE</scope>
</reference>
<evidence type="ECO:0000256" key="5">
    <source>
        <dbReference type="ARBA" id="ARBA00022737"/>
    </source>
</evidence>
<comment type="subcellular location">
    <subcellularLocation>
        <location evidence="1">Secreted</location>
    </subcellularLocation>
</comment>
<organism evidence="9 10">
    <name type="scientific">Miscanthus lutarioriparius</name>
    <dbReference type="NCBI Taxonomy" id="422564"/>
    <lineage>
        <taxon>Eukaryota</taxon>
        <taxon>Viridiplantae</taxon>
        <taxon>Streptophyta</taxon>
        <taxon>Embryophyta</taxon>
        <taxon>Tracheophyta</taxon>
        <taxon>Spermatophyta</taxon>
        <taxon>Magnoliopsida</taxon>
        <taxon>Liliopsida</taxon>
        <taxon>Poales</taxon>
        <taxon>Poaceae</taxon>
        <taxon>PACMAD clade</taxon>
        <taxon>Panicoideae</taxon>
        <taxon>Andropogonodae</taxon>
        <taxon>Andropogoneae</taxon>
        <taxon>Saccharinae</taxon>
        <taxon>Miscanthus</taxon>
    </lineage>
</organism>
<comment type="caution">
    <text evidence="9">The sequence shown here is derived from an EMBL/GenBank/DDBJ whole genome shotgun (WGS) entry which is preliminary data.</text>
</comment>
<evidence type="ECO:0000256" key="6">
    <source>
        <dbReference type="ARBA" id="ARBA00023002"/>
    </source>
</evidence>
<keyword evidence="7" id="KW-0186">Copper</keyword>
<keyword evidence="6" id="KW-0560">Oxidoreductase</keyword>
<evidence type="ECO:0000256" key="2">
    <source>
        <dbReference type="ARBA" id="ARBA00010609"/>
    </source>
</evidence>
<evidence type="ECO:0000259" key="8">
    <source>
        <dbReference type="Pfam" id="PF07731"/>
    </source>
</evidence>
<dbReference type="InterPro" id="IPR033138">
    <property type="entry name" value="Cu_oxidase_CS"/>
</dbReference>
<keyword evidence="4" id="KW-0479">Metal-binding</keyword>
<dbReference type="SUPFAM" id="SSF49503">
    <property type="entry name" value="Cupredoxins"/>
    <property type="match status" value="1"/>
</dbReference>
<evidence type="ECO:0000256" key="3">
    <source>
        <dbReference type="ARBA" id="ARBA00022525"/>
    </source>
</evidence>
<feature type="domain" description="Plastocyanin-like" evidence="8">
    <location>
        <begin position="190"/>
        <end position="257"/>
    </location>
</feature>
<proteinExistence type="inferred from homology"/>
<keyword evidence="3" id="KW-0964">Secreted</keyword>
<keyword evidence="5" id="KW-0677">Repeat</keyword>
<name>A0A811QG36_9POAL</name>
<evidence type="ECO:0000256" key="1">
    <source>
        <dbReference type="ARBA" id="ARBA00004613"/>
    </source>
</evidence>
<dbReference type="PANTHER" id="PTHR11709:SF343">
    <property type="entry name" value="LACCASE-15"/>
    <property type="match status" value="1"/>
</dbReference>
<dbReference type="Proteomes" id="UP000604825">
    <property type="component" value="Unassembled WGS sequence"/>
</dbReference>
<dbReference type="AlphaFoldDB" id="A0A811QG36"/>
<dbReference type="GO" id="GO:0005507">
    <property type="term" value="F:copper ion binding"/>
    <property type="evidence" value="ECO:0007669"/>
    <property type="project" value="InterPro"/>
</dbReference>
<dbReference type="GO" id="GO:0016491">
    <property type="term" value="F:oxidoreductase activity"/>
    <property type="evidence" value="ECO:0007669"/>
    <property type="project" value="UniProtKB-KW"/>
</dbReference>
<evidence type="ECO:0000256" key="4">
    <source>
        <dbReference type="ARBA" id="ARBA00022723"/>
    </source>
</evidence>
<dbReference type="PANTHER" id="PTHR11709">
    <property type="entry name" value="MULTI-COPPER OXIDASE"/>
    <property type="match status" value="1"/>
</dbReference>
<dbReference type="OrthoDB" id="2121828at2759"/>
<dbReference type="Pfam" id="PF07731">
    <property type="entry name" value="Cu-oxidase_2"/>
    <property type="match status" value="1"/>
</dbReference>
<dbReference type="InterPro" id="IPR002355">
    <property type="entry name" value="Cu_oxidase_Cu_BS"/>
</dbReference>
<comment type="similarity">
    <text evidence="2">Belongs to the multicopper oxidase family.</text>
</comment>
<gene>
    <name evidence="9" type="ORF">NCGR_LOCUS39274</name>
</gene>